<dbReference type="Proteomes" id="UP000694864">
    <property type="component" value="Chromosome 5"/>
</dbReference>
<keyword evidence="4" id="KW-1185">Reference proteome</keyword>
<dbReference type="PANTHER" id="PTHR46236:SF12">
    <property type="entry name" value="MATH DOMAIN-CONTAINING PROTEIN"/>
    <property type="match status" value="1"/>
</dbReference>
<organism evidence="4 5">
    <name type="scientific">Camelina sativa</name>
    <name type="common">False flax</name>
    <name type="synonym">Myagrum sativum</name>
    <dbReference type="NCBI Taxonomy" id="90675"/>
    <lineage>
        <taxon>Eukaryota</taxon>
        <taxon>Viridiplantae</taxon>
        <taxon>Streptophyta</taxon>
        <taxon>Embryophyta</taxon>
        <taxon>Tracheophyta</taxon>
        <taxon>Spermatophyta</taxon>
        <taxon>Magnoliopsida</taxon>
        <taxon>eudicotyledons</taxon>
        <taxon>Gunneridae</taxon>
        <taxon>Pentapetalae</taxon>
        <taxon>rosids</taxon>
        <taxon>malvids</taxon>
        <taxon>Brassicales</taxon>
        <taxon>Brassicaceae</taxon>
        <taxon>Camelineae</taxon>
        <taxon>Camelina</taxon>
    </lineage>
</organism>
<reference evidence="4" key="1">
    <citation type="journal article" date="2014" name="Nat. Commun.">
        <title>The emerging biofuel crop Camelina sativa retains a highly undifferentiated hexaploid genome structure.</title>
        <authorList>
            <person name="Kagale S."/>
            <person name="Koh C."/>
            <person name="Nixon J."/>
            <person name="Bollina V."/>
            <person name="Clarke W.E."/>
            <person name="Tuteja R."/>
            <person name="Spillane C."/>
            <person name="Robinson S.J."/>
            <person name="Links M.G."/>
            <person name="Clarke C."/>
            <person name="Higgins E.E."/>
            <person name="Huebert T."/>
            <person name="Sharpe A.G."/>
            <person name="Parkin I.A."/>
        </authorList>
    </citation>
    <scope>NUCLEOTIDE SEQUENCE [LARGE SCALE GENOMIC DNA]</scope>
    <source>
        <strain evidence="4">cv. DH55</strain>
    </source>
</reference>
<dbReference type="PANTHER" id="PTHR46236">
    <property type="entry name" value="TRAF-LIKE SUPERFAMILY PROTEIN"/>
    <property type="match status" value="1"/>
</dbReference>
<sequence length="347" mass="40172">MGKNQVQRNSSFRFEIDNFSEKEAVIASQIFVSHGCEWYLSVYPKGDSLCGDHLPLFLYVANPKSLGKEWKRKANFRFVLLNQSDKELYRSPIGQGLYSAKFTGKGFRNTFPLKKLQEKGFLENDRLIVEVYISRVEIVDGEGRVESENKETLDINGFQVFASRATSARKIFTEHPDIAEDFKPKNQVVKTEYMNVLLNLIETLNKPSQNHSESELSNAQSELSELMEQGFKLDWLKSKLDEVSLRRKKSDADHVQQLDERVKNLELMNLDFKLDCLKTKLDEVSLERKKLDDADGSRVKEMVARIKNLEMVVSDLRVKLDKDEGKSFADDFVLIEQVDWTENKKFY</sequence>
<gene>
    <name evidence="5" type="primary">LOC104785120</name>
</gene>
<dbReference type="SMART" id="SM00061">
    <property type="entry name" value="MATH"/>
    <property type="match status" value="1"/>
</dbReference>
<dbReference type="Pfam" id="PF22486">
    <property type="entry name" value="MATH_2"/>
    <property type="match status" value="1"/>
</dbReference>
<evidence type="ECO:0000256" key="2">
    <source>
        <dbReference type="SAM" id="Coils"/>
    </source>
</evidence>
<dbReference type="GeneID" id="104785120"/>
<dbReference type="RefSeq" id="XP_019101012.1">
    <property type="nucleotide sequence ID" value="XM_019245467.1"/>
</dbReference>
<proteinExistence type="predicted"/>
<dbReference type="InterPro" id="IPR002083">
    <property type="entry name" value="MATH/TRAF_dom"/>
</dbReference>
<accession>A0ABM1RPS4</accession>
<reference evidence="5" key="2">
    <citation type="submission" date="2025-08" db="UniProtKB">
        <authorList>
            <consortium name="RefSeq"/>
        </authorList>
    </citation>
    <scope>IDENTIFICATION</scope>
    <source>
        <tissue evidence="5">Leaf</tissue>
    </source>
</reference>
<dbReference type="PROSITE" id="PS50144">
    <property type="entry name" value="MATH"/>
    <property type="match status" value="1"/>
</dbReference>
<evidence type="ECO:0000259" key="3">
    <source>
        <dbReference type="PROSITE" id="PS50144"/>
    </source>
</evidence>
<protein>
    <submittedName>
        <fullName evidence="5">MATH domain and coiled-coil domain-containing protein At2g42480-like</fullName>
    </submittedName>
</protein>
<feature type="coiled-coil region" evidence="2">
    <location>
        <begin position="274"/>
        <end position="319"/>
    </location>
</feature>
<keyword evidence="1 2" id="KW-0175">Coiled coil</keyword>
<evidence type="ECO:0000256" key="1">
    <source>
        <dbReference type="ARBA" id="ARBA00023054"/>
    </source>
</evidence>
<dbReference type="Gene3D" id="2.60.210.10">
    <property type="entry name" value="Apoptosis, Tumor Necrosis Factor Receptor Associated Protein 2, Chain A"/>
    <property type="match status" value="1"/>
</dbReference>
<dbReference type="InterPro" id="IPR050804">
    <property type="entry name" value="MCC"/>
</dbReference>
<evidence type="ECO:0000313" key="5">
    <source>
        <dbReference type="RefSeq" id="XP_019101012.1"/>
    </source>
</evidence>
<evidence type="ECO:0000313" key="4">
    <source>
        <dbReference type="Proteomes" id="UP000694864"/>
    </source>
</evidence>
<name>A0ABM1RPS4_CAMSA</name>
<dbReference type="SUPFAM" id="SSF49599">
    <property type="entry name" value="TRAF domain-like"/>
    <property type="match status" value="1"/>
</dbReference>
<dbReference type="CDD" id="cd00121">
    <property type="entry name" value="MATH"/>
    <property type="match status" value="1"/>
</dbReference>
<dbReference type="InterPro" id="IPR008974">
    <property type="entry name" value="TRAF-like"/>
</dbReference>
<feature type="domain" description="MATH" evidence="3">
    <location>
        <begin position="9"/>
        <end position="133"/>
    </location>
</feature>